<evidence type="ECO:0000256" key="5">
    <source>
        <dbReference type="ARBA" id="ARBA00022777"/>
    </source>
</evidence>
<dbReference type="GO" id="GO:0004788">
    <property type="term" value="F:thiamine diphosphokinase activity"/>
    <property type="evidence" value="ECO:0007669"/>
    <property type="project" value="UniProtKB-EC"/>
</dbReference>
<dbReference type="PIRSF" id="PIRSF031057">
    <property type="entry name" value="Thiamin_pyrophosphokinase"/>
    <property type="match status" value="1"/>
</dbReference>
<evidence type="ECO:0000256" key="3">
    <source>
        <dbReference type="ARBA" id="ARBA00022679"/>
    </source>
</evidence>
<protein>
    <recommendedName>
        <fullName evidence="7">Thiamine pyrophosphokinase</fullName>
        <ecNumber evidence="7">2.7.6.2</ecNumber>
    </recommendedName>
</protein>
<dbReference type="EMBL" id="CAWUHC010000021">
    <property type="protein sequence ID" value="CAK7217598.1"/>
    <property type="molecule type" value="Genomic_DNA"/>
</dbReference>
<dbReference type="PANTHER" id="PTHR13622:SF8">
    <property type="entry name" value="THIAMIN PYROPHOSPHOKINASE 1"/>
    <property type="match status" value="1"/>
</dbReference>
<evidence type="ECO:0000256" key="2">
    <source>
        <dbReference type="ARBA" id="ARBA00006785"/>
    </source>
</evidence>
<gene>
    <name evidence="9" type="primary">THI80</name>
    <name evidence="9" type="ORF">SBRCBS47491_003213</name>
</gene>
<proteinExistence type="inferred from homology"/>
<dbReference type="Gene3D" id="2.60.120.320">
    <property type="entry name" value="Thiamin pyrophosphokinase, thiamin-binding domain"/>
    <property type="match status" value="1"/>
</dbReference>
<reference evidence="9 10" key="1">
    <citation type="submission" date="2024-01" db="EMBL/GenBank/DDBJ databases">
        <authorList>
            <person name="Allen C."/>
            <person name="Tagirdzhanova G."/>
        </authorList>
    </citation>
    <scope>NUCLEOTIDE SEQUENCE [LARGE SCALE GENOMIC DNA]</scope>
</reference>
<dbReference type="InterPro" id="IPR007371">
    <property type="entry name" value="TPK_catalytic"/>
</dbReference>
<keyword evidence="3 7" id="KW-0808">Transferase</keyword>
<dbReference type="Pfam" id="PF04265">
    <property type="entry name" value="TPK_B1_binding"/>
    <property type="match status" value="1"/>
</dbReference>
<dbReference type="CDD" id="cd07995">
    <property type="entry name" value="TPK"/>
    <property type="match status" value="1"/>
</dbReference>
<dbReference type="Gene3D" id="3.40.50.10240">
    <property type="entry name" value="Thiamin pyrophosphokinase, catalytic domain"/>
    <property type="match status" value="1"/>
</dbReference>
<evidence type="ECO:0000259" key="8">
    <source>
        <dbReference type="SMART" id="SM00983"/>
    </source>
</evidence>
<dbReference type="InterPro" id="IPR007373">
    <property type="entry name" value="Thiamin_PyroPKinase_B1-bd"/>
</dbReference>
<comment type="catalytic activity">
    <reaction evidence="7">
        <text>thiamine + ATP = thiamine diphosphate + AMP + H(+)</text>
        <dbReference type="Rhea" id="RHEA:11576"/>
        <dbReference type="ChEBI" id="CHEBI:15378"/>
        <dbReference type="ChEBI" id="CHEBI:18385"/>
        <dbReference type="ChEBI" id="CHEBI:30616"/>
        <dbReference type="ChEBI" id="CHEBI:58937"/>
        <dbReference type="ChEBI" id="CHEBI:456215"/>
    </reaction>
</comment>
<dbReference type="PANTHER" id="PTHR13622">
    <property type="entry name" value="THIAMIN PYROPHOSPHOKINASE"/>
    <property type="match status" value="1"/>
</dbReference>
<dbReference type="SUPFAM" id="SSF63862">
    <property type="entry name" value="Thiamin pyrophosphokinase, substrate-binding domain"/>
    <property type="match status" value="1"/>
</dbReference>
<evidence type="ECO:0000313" key="10">
    <source>
        <dbReference type="Proteomes" id="UP001642406"/>
    </source>
</evidence>
<comment type="similarity">
    <text evidence="2 7">Belongs to the thiamine pyrophosphokinase family.</text>
</comment>
<dbReference type="InterPro" id="IPR016966">
    <property type="entry name" value="Thiamin_pyrophosphokinase_euk"/>
</dbReference>
<keyword evidence="6 7" id="KW-0067">ATP-binding</keyword>
<dbReference type="InterPro" id="IPR036371">
    <property type="entry name" value="TPK_B1-bd_sf"/>
</dbReference>
<comment type="caution">
    <text evidence="9">The sequence shown here is derived from an EMBL/GenBank/DDBJ whole genome shotgun (WGS) entry which is preliminary data.</text>
</comment>
<keyword evidence="5 7" id="KW-0418">Kinase</keyword>
<evidence type="ECO:0000256" key="4">
    <source>
        <dbReference type="ARBA" id="ARBA00022741"/>
    </source>
</evidence>
<dbReference type="Proteomes" id="UP001642406">
    <property type="component" value="Unassembled WGS sequence"/>
</dbReference>
<sequence length="286" mass="31771">MASTAAGADAPVYEWFPARLLQQKPHSTPKPYAVVVLNQPLMNPEPIQRVWQNSKFRVAADGGANQLHDVSLASDLNFKDLDVIVGDLDSLLPPARQYFETEEAGHATEVVHDSDQYSTDFTKAVKLVRDRVAGVDVVALGGLGGRVDQGVSQLHHLYLFDEPRREIFSGAYRMDWSDDKGPHGRTFLLTSDSLTFLLLPGHHRIHVREKLGDEEVFAKHIGILPMQGPSVITTKGLEWDITDWPTEFGGQMSTSNHVLPETLVVEVQTNRAVVFTIALKEGWQSK</sequence>
<dbReference type="SUPFAM" id="SSF63999">
    <property type="entry name" value="Thiamin pyrophosphokinase, catalytic domain"/>
    <property type="match status" value="1"/>
</dbReference>
<keyword evidence="4 7" id="KW-0547">Nucleotide-binding</keyword>
<name>A0ABP0BDF8_9PEZI</name>
<dbReference type="InterPro" id="IPR036759">
    <property type="entry name" value="TPK_catalytic_sf"/>
</dbReference>
<dbReference type="SMART" id="SM00983">
    <property type="entry name" value="TPK_B1_binding"/>
    <property type="match status" value="1"/>
</dbReference>
<organism evidence="9 10">
    <name type="scientific">Sporothrix bragantina</name>
    <dbReference type="NCBI Taxonomy" id="671064"/>
    <lineage>
        <taxon>Eukaryota</taxon>
        <taxon>Fungi</taxon>
        <taxon>Dikarya</taxon>
        <taxon>Ascomycota</taxon>
        <taxon>Pezizomycotina</taxon>
        <taxon>Sordariomycetes</taxon>
        <taxon>Sordariomycetidae</taxon>
        <taxon>Ophiostomatales</taxon>
        <taxon>Ophiostomataceae</taxon>
        <taxon>Sporothrix</taxon>
    </lineage>
</organism>
<dbReference type="EC" id="2.7.6.2" evidence="7"/>
<evidence type="ECO:0000256" key="6">
    <source>
        <dbReference type="ARBA" id="ARBA00022840"/>
    </source>
</evidence>
<accession>A0ABP0BDF8</accession>
<feature type="domain" description="Thiamin pyrophosphokinase thiamin-binding" evidence="8">
    <location>
        <begin position="201"/>
        <end position="273"/>
    </location>
</feature>
<dbReference type="Pfam" id="PF04263">
    <property type="entry name" value="TPK_catalytic"/>
    <property type="match status" value="1"/>
</dbReference>
<evidence type="ECO:0000313" key="9">
    <source>
        <dbReference type="EMBL" id="CAK7217598.1"/>
    </source>
</evidence>
<keyword evidence="10" id="KW-1185">Reference proteome</keyword>
<dbReference type="InterPro" id="IPR006282">
    <property type="entry name" value="Thi_PPkinase"/>
</dbReference>
<comment type="pathway">
    <text evidence="1 7">Cofactor biosynthesis; thiamine diphosphate biosynthesis; thiamine diphosphate from thiamine: step 1/1.</text>
</comment>
<evidence type="ECO:0000256" key="7">
    <source>
        <dbReference type="PIRNR" id="PIRNR031057"/>
    </source>
</evidence>
<evidence type="ECO:0000256" key="1">
    <source>
        <dbReference type="ARBA" id="ARBA00005078"/>
    </source>
</evidence>